<dbReference type="AlphaFoldDB" id="A0A7S2D950"/>
<proteinExistence type="predicted"/>
<feature type="compositionally biased region" description="Polar residues" evidence="1">
    <location>
        <begin position="271"/>
        <end position="282"/>
    </location>
</feature>
<feature type="compositionally biased region" description="Basic and acidic residues" evidence="1">
    <location>
        <begin position="28"/>
        <end position="38"/>
    </location>
</feature>
<reference evidence="2" key="1">
    <citation type="submission" date="2021-01" db="EMBL/GenBank/DDBJ databases">
        <authorList>
            <person name="Corre E."/>
            <person name="Pelletier E."/>
            <person name="Niang G."/>
            <person name="Scheremetjew M."/>
            <person name="Finn R."/>
            <person name="Kale V."/>
            <person name="Holt S."/>
            <person name="Cochrane G."/>
            <person name="Meng A."/>
            <person name="Brown T."/>
            <person name="Cohen L."/>
        </authorList>
    </citation>
    <scope>NUCLEOTIDE SEQUENCE</scope>
    <source>
        <strain evidence="2">CCMP1381</strain>
    </source>
</reference>
<feature type="compositionally biased region" description="Basic and acidic residues" evidence="1">
    <location>
        <begin position="156"/>
        <end position="187"/>
    </location>
</feature>
<feature type="compositionally biased region" description="Basic residues" evidence="1">
    <location>
        <begin position="114"/>
        <end position="128"/>
    </location>
</feature>
<protein>
    <submittedName>
        <fullName evidence="2">Uncharacterized protein</fullName>
    </submittedName>
</protein>
<name>A0A7S2D950_9STRA</name>
<feature type="compositionally biased region" description="Basic and acidic residues" evidence="1">
    <location>
        <begin position="129"/>
        <end position="145"/>
    </location>
</feature>
<feature type="compositionally biased region" description="Polar residues" evidence="1">
    <location>
        <begin position="68"/>
        <end position="80"/>
    </location>
</feature>
<sequence length="321" mass="35509">MPRSRSHSNSSPTNRRNGSSGYVFTGAERSDRSRRTASEDDVTDIGGGVGGRSLNGGANDKIPGTDKSFASHQGGSSWNGSGAGRDSRRDNSSALSSSRWQHDRFSSNDNASRPRNRNRQRPGRYARSRSRERTDSFSHRPRQENMRTQQNSNSRGQHDAADFGSRHRRGRNFDYDRSRSRRDRALDESCGSGSATRPSRNAWERPLPRMARQDGESPDRWNHDMWNPKERSPSPPQGVLSLRALRKLQMQNGESDGGHMSDAKSHMSDALTENTERASTIASLEVHPPTSVALSPESRRSQLSPPPSPPPSPPASPTNSL</sequence>
<gene>
    <name evidence="2" type="ORF">DSPE1174_LOCUS19700</name>
</gene>
<organism evidence="2">
    <name type="scientific">Octactis speculum</name>
    <dbReference type="NCBI Taxonomy" id="3111310"/>
    <lineage>
        <taxon>Eukaryota</taxon>
        <taxon>Sar</taxon>
        <taxon>Stramenopiles</taxon>
        <taxon>Ochrophyta</taxon>
        <taxon>Dictyochophyceae</taxon>
        <taxon>Dictyochales</taxon>
        <taxon>Dictyochaceae</taxon>
        <taxon>Octactis</taxon>
    </lineage>
</organism>
<accession>A0A7S2D950</accession>
<feature type="compositionally biased region" description="Pro residues" evidence="1">
    <location>
        <begin position="304"/>
        <end position="321"/>
    </location>
</feature>
<feature type="compositionally biased region" description="Gly residues" evidence="1">
    <location>
        <begin position="45"/>
        <end position="54"/>
    </location>
</feature>
<dbReference type="EMBL" id="HBGS01038012">
    <property type="protein sequence ID" value="CAD9445995.1"/>
    <property type="molecule type" value="Transcribed_RNA"/>
</dbReference>
<feature type="compositionally biased region" description="Basic and acidic residues" evidence="1">
    <location>
        <begin position="202"/>
        <end position="232"/>
    </location>
</feature>
<feature type="compositionally biased region" description="Basic and acidic residues" evidence="1">
    <location>
        <begin position="256"/>
        <end position="267"/>
    </location>
</feature>
<feature type="compositionally biased region" description="Polar residues" evidence="1">
    <location>
        <begin position="146"/>
        <end position="155"/>
    </location>
</feature>
<feature type="region of interest" description="Disordered" evidence="1">
    <location>
        <begin position="1"/>
        <end position="238"/>
    </location>
</feature>
<feature type="compositionally biased region" description="Polar residues" evidence="1">
    <location>
        <begin position="7"/>
        <end position="22"/>
    </location>
</feature>
<feature type="region of interest" description="Disordered" evidence="1">
    <location>
        <begin position="252"/>
        <end position="321"/>
    </location>
</feature>
<evidence type="ECO:0000256" key="1">
    <source>
        <dbReference type="SAM" id="MobiDB-lite"/>
    </source>
</evidence>
<evidence type="ECO:0000313" key="2">
    <source>
        <dbReference type="EMBL" id="CAD9445995.1"/>
    </source>
</evidence>